<gene>
    <name evidence="2" type="ORF">KACC15558_06940</name>
</gene>
<proteinExistence type="predicted"/>
<evidence type="ECO:0000256" key="1">
    <source>
        <dbReference type="SAM" id="MobiDB-lite"/>
    </source>
</evidence>
<sequence>MVADQARESGGATGEQLGEARRMCSGEVDAAVARVPEMEHGVATAEVGGLLFPLGERAPELWVLIVNNGIWHSSTLTRNYA</sequence>
<reference evidence="2 3" key="1">
    <citation type="submission" date="2024-02" db="EMBL/GenBank/DDBJ databases">
        <title>Characterization of antibiotic resistant novel bacterial strains and their environmental applications.</title>
        <authorList>
            <person name="Manzoor S."/>
            <person name="Abbas S."/>
            <person name="Arshad M."/>
            <person name="Li W.J."/>
            <person name="Ahmed I."/>
        </authorList>
    </citation>
    <scope>NUCLEOTIDE SEQUENCE [LARGE SCALE GENOMIC DNA]</scope>
    <source>
        <strain evidence="2 3">KACC 15558</strain>
    </source>
</reference>
<name>A0ABP9U0H5_9MICO</name>
<comment type="caution">
    <text evidence="2">The sequence shown here is derived from an EMBL/GenBank/DDBJ whole genome shotgun (WGS) entry which is preliminary data.</text>
</comment>
<dbReference type="Proteomes" id="UP001498935">
    <property type="component" value="Unassembled WGS sequence"/>
</dbReference>
<evidence type="ECO:0000313" key="3">
    <source>
        <dbReference type="Proteomes" id="UP001498935"/>
    </source>
</evidence>
<dbReference type="EMBL" id="BAABNP010000002">
    <property type="protein sequence ID" value="GAA5339654.1"/>
    <property type="molecule type" value="Genomic_DNA"/>
</dbReference>
<keyword evidence="3" id="KW-1185">Reference proteome</keyword>
<protein>
    <submittedName>
        <fullName evidence="2">Uncharacterized protein</fullName>
    </submittedName>
</protein>
<organism evidence="2 3">
    <name type="scientific">Brevibacterium ammoniilyticum</name>
    <dbReference type="NCBI Taxonomy" id="1046555"/>
    <lineage>
        <taxon>Bacteria</taxon>
        <taxon>Bacillati</taxon>
        <taxon>Actinomycetota</taxon>
        <taxon>Actinomycetes</taxon>
        <taxon>Micrococcales</taxon>
        <taxon>Brevibacteriaceae</taxon>
        <taxon>Brevibacterium</taxon>
    </lineage>
</organism>
<accession>A0ABP9U0H5</accession>
<feature type="region of interest" description="Disordered" evidence="1">
    <location>
        <begin position="1"/>
        <end position="20"/>
    </location>
</feature>
<evidence type="ECO:0000313" key="2">
    <source>
        <dbReference type="EMBL" id="GAA5339654.1"/>
    </source>
</evidence>